<sequence length="83" mass="9321">MVETRKCPFCGGTMVPSKTESHGYSTYFWVPPWKSKTTGLLKGAVYGKGWLCLDCGALIPYVDAETVAKLREEYEQLKLEGRI</sequence>
<dbReference type="Proteomes" id="UP000029980">
    <property type="component" value="Chromosome"/>
</dbReference>
<evidence type="ECO:0000313" key="1">
    <source>
        <dbReference type="EMBL" id="AIU70497.1"/>
    </source>
</evidence>
<dbReference type="HOGENOM" id="CLU_2662166_0_0_2"/>
<organism evidence="1 2">
    <name type="scientific">Thermococcus eurythermalis</name>
    <dbReference type="NCBI Taxonomy" id="1505907"/>
    <lineage>
        <taxon>Archaea</taxon>
        <taxon>Methanobacteriati</taxon>
        <taxon>Methanobacteriota</taxon>
        <taxon>Thermococci</taxon>
        <taxon>Thermococcales</taxon>
        <taxon>Thermococcaceae</taxon>
        <taxon>Thermococcus</taxon>
    </lineage>
</organism>
<protein>
    <submittedName>
        <fullName evidence="1">Uncharacterized protein</fullName>
    </submittedName>
</protein>
<accession>A0A097QVK4</accession>
<name>A0A097QVK4_9EURY</name>
<reference evidence="1 2" key="1">
    <citation type="journal article" date="2015" name="Int. J. Syst. Evol. Microbiol.">
        <title>Thermococcus eurythermalis sp. nov., a conditional piezophilic hyperthermophilic archaeon with a wide temperature range isolated from an oil-immersed chimney in the Guaymas Basin.</title>
        <authorList>
            <person name="Zhao W."/>
            <person name="Zeng X."/>
            <person name="Xiao X."/>
        </authorList>
    </citation>
    <scope>NUCLEOTIDE SEQUENCE [LARGE SCALE GENOMIC DNA]</scope>
    <source>
        <strain evidence="1 2">A501</strain>
    </source>
</reference>
<dbReference type="EMBL" id="CP008887">
    <property type="protein sequence ID" value="AIU70497.1"/>
    <property type="molecule type" value="Genomic_DNA"/>
</dbReference>
<evidence type="ECO:0000313" key="2">
    <source>
        <dbReference type="Proteomes" id="UP000029980"/>
    </source>
</evidence>
<dbReference type="KEGG" id="teu:TEU_09240"/>
<gene>
    <name evidence="1" type="ORF">TEU_09240</name>
</gene>
<dbReference type="STRING" id="1505907.TEU_09240"/>
<proteinExistence type="predicted"/>
<dbReference type="AlphaFoldDB" id="A0A097QVK4"/>
<keyword evidence="2" id="KW-1185">Reference proteome</keyword>